<comment type="caution">
    <text evidence="2">The sequence shown here is derived from an EMBL/GenBank/DDBJ whole genome shotgun (WGS) entry which is preliminary data.</text>
</comment>
<sequence>MLPVSVCGKGMTRSMVALVPRGCQLAEAFPKEALQGRQEPLVTENRFKCTYLVTSMGGNTRCRPANMVKNAPGDWSGTCLYGSTFRTYTRTRDCTLAEFEQHIKDAKDDLEKVFEYFDDITATVQREVIRKVTGLLDNLNCGFMREFWQGLTDNMCYRGMNGFRLIANSYVISGLLSLIIALFILVPWKISRDNADKYGSEVGLWLLPACAVGRHGAAWSCIGQSADGQLAIGLEQCLSRLLHALRQIYVR</sequence>
<evidence type="ECO:0000256" key="1">
    <source>
        <dbReference type="SAM" id="Phobius"/>
    </source>
</evidence>
<protein>
    <submittedName>
        <fullName evidence="2">Uncharacterized protein</fullName>
    </submittedName>
</protein>
<reference evidence="2 3" key="1">
    <citation type="submission" date="2016-02" db="EMBL/GenBank/DDBJ databases">
        <title>Genome analysis of coral dinoflagellate symbionts highlights evolutionary adaptations to a symbiotic lifestyle.</title>
        <authorList>
            <person name="Aranda M."/>
            <person name="Li Y."/>
            <person name="Liew Y.J."/>
            <person name="Baumgarten S."/>
            <person name="Simakov O."/>
            <person name="Wilson M."/>
            <person name="Piel J."/>
            <person name="Ashoor H."/>
            <person name="Bougouffa S."/>
            <person name="Bajic V.B."/>
            <person name="Ryu T."/>
            <person name="Ravasi T."/>
            <person name="Bayer T."/>
            <person name="Micklem G."/>
            <person name="Kim H."/>
            <person name="Bhak J."/>
            <person name="Lajeunesse T.C."/>
            <person name="Voolstra C.R."/>
        </authorList>
    </citation>
    <scope>NUCLEOTIDE SEQUENCE [LARGE SCALE GENOMIC DNA]</scope>
    <source>
        <strain evidence="2 3">CCMP2467</strain>
    </source>
</reference>
<keyword evidence="1" id="KW-0472">Membrane</keyword>
<evidence type="ECO:0000313" key="2">
    <source>
        <dbReference type="EMBL" id="OLP76862.1"/>
    </source>
</evidence>
<proteinExistence type="predicted"/>
<dbReference type="Proteomes" id="UP000186817">
    <property type="component" value="Unassembled WGS sequence"/>
</dbReference>
<accession>A0A1Q9C1S4</accession>
<keyword evidence="1" id="KW-0812">Transmembrane</keyword>
<dbReference type="AlphaFoldDB" id="A0A1Q9C1S4"/>
<keyword evidence="3" id="KW-1185">Reference proteome</keyword>
<feature type="transmembrane region" description="Helical" evidence="1">
    <location>
        <begin position="165"/>
        <end position="188"/>
    </location>
</feature>
<organism evidence="2 3">
    <name type="scientific">Symbiodinium microadriaticum</name>
    <name type="common">Dinoflagellate</name>
    <name type="synonym">Zooxanthella microadriatica</name>
    <dbReference type="NCBI Taxonomy" id="2951"/>
    <lineage>
        <taxon>Eukaryota</taxon>
        <taxon>Sar</taxon>
        <taxon>Alveolata</taxon>
        <taxon>Dinophyceae</taxon>
        <taxon>Suessiales</taxon>
        <taxon>Symbiodiniaceae</taxon>
        <taxon>Symbiodinium</taxon>
    </lineage>
</organism>
<evidence type="ECO:0000313" key="3">
    <source>
        <dbReference type="Proteomes" id="UP000186817"/>
    </source>
</evidence>
<gene>
    <name evidence="2" type="ORF">AK812_SmicGene43148</name>
</gene>
<name>A0A1Q9C1S4_SYMMI</name>
<keyword evidence="1" id="KW-1133">Transmembrane helix</keyword>
<dbReference type="OrthoDB" id="435008at2759"/>
<dbReference type="EMBL" id="LSRX01001898">
    <property type="protein sequence ID" value="OLP76862.1"/>
    <property type="molecule type" value="Genomic_DNA"/>
</dbReference>